<evidence type="ECO:0000259" key="3">
    <source>
        <dbReference type="Pfam" id="PF00561"/>
    </source>
</evidence>
<sequence length="338" mass="37237">MPDQRLCQQSGGLRVPHTSSSGADAPDHFPGTAGVEPADGPLAGFRYRRIETRGAVINVATAGDGPPLVLLHGNPLTHFSWHRIASSLARDFTVVALDLRGYGDSSKPEGGEDHAAYSFRAMGEDVFDVMDVLGHERFAVAGHDRGARVGFRMALDRPERVARLAALDIVPTYNVLSKVSLGWGMESYHWFFMAQKAPFPEKLLSADLGYYMDYKLNKKGVGLQIFTPEAMAEYKRCATPEQIHAVCEDYRATIGIDFPLDTSQHGKAKLACPVLVLWGSNSHCGRHFKPIEAWGEWADDLRGYAIPTGHYPAEHRPDLVEPAFRAFFTGREPEPFAA</sequence>
<dbReference type="InterPro" id="IPR000073">
    <property type="entry name" value="AB_hydrolase_1"/>
</dbReference>
<dbReference type="InterPro" id="IPR000639">
    <property type="entry name" value="Epox_hydrolase-like"/>
</dbReference>
<reference evidence="4 5" key="1">
    <citation type="submission" date="2021-03" db="EMBL/GenBank/DDBJ databases">
        <title>Whole genome sequence of Jiella sp. MQZ13P-4.</title>
        <authorList>
            <person name="Tuo L."/>
        </authorList>
    </citation>
    <scope>NUCLEOTIDE SEQUENCE [LARGE SCALE GENOMIC DNA]</scope>
    <source>
        <strain evidence="4 5">MQZ13P-4</strain>
    </source>
</reference>
<dbReference type="EMBL" id="JAFMPY010000028">
    <property type="protein sequence ID" value="MBO0905905.1"/>
    <property type="molecule type" value="Genomic_DNA"/>
</dbReference>
<feature type="compositionally biased region" description="Polar residues" evidence="2">
    <location>
        <begin position="1"/>
        <end position="22"/>
    </location>
</feature>
<proteinExistence type="predicted"/>
<dbReference type="GO" id="GO:0016787">
    <property type="term" value="F:hydrolase activity"/>
    <property type="evidence" value="ECO:0007669"/>
    <property type="project" value="UniProtKB-KW"/>
</dbReference>
<gene>
    <name evidence="4" type="ORF">J1C47_19845</name>
</gene>
<comment type="caution">
    <text evidence="4">The sequence shown here is derived from an EMBL/GenBank/DDBJ whole genome shotgun (WGS) entry which is preliminary data.</text>
</comment>
<dbReference type="SUPFAM" id="SSF53474">
    <property type="entry name" value="alpha/beta-Hydrolases"/>
    <property type="match status" value="1"/>
</dbReference>
<keyword evidence="1 4" id="KW-0378">Hydrolase</keyword>
<dbReference type="PRINTS" id="PR00412">
    <property type="entry name" value="EPOXHYDRLASE"/>
</dbReference>
<evidence type="ECO:0000256" key="1">
    <source>
        <dbReference type="ARBA" id="ARBA00022801"/>
    </source>
</evidence>
<dbReference type="PRINTS" id="PR00111">
    <property type="entry name" value="ABHYDROLASE"/>
</dbReference>
<organism evidence="4 5">
    <name type="scientific">Jiella sonneratiae</name>
    <dbReference type="NCBI Taxonomy" id="2816856"/>
    <lineage>
        <taxon>Bacteria</taxon>
        <taxon>Pseudomonadati</taxon>
        <taxon>Pseudomonadota</taxon>
        <taxon>Alphaproteobacteria</taxon>
        <taxon>Hyphomicrobiales</taxon>
        <taxon>Aurantimonadaceae</taxon>
        <taxon>Jiella</taxon>
    </lineage>
</organism>
<protein>
    <submittedName>
        <fullName evidence="4">Alpha/beta hydrolase</fullName>
    </submittedName>
</protein>
<dbReference type="PANTHER" id="PTHR43329">
    <property type="entry name" value="EPOXIDE HYDROLASE"/>
    <property type="match status" value="1"/>
</dbReference>
<evidence type="ECO:0000256" key="2">
    <source>
        <dbReference type="SAM" id="MobiDB-lite"/>
    </source>
</evidence>
<dbReference type="Gene3D" id="3.40.50.1820">
    <property type="entry name" value="alpha/beta hydrolase"/>
    <property type="match status" value="1"/>
</dbReference>
<keyword evidence="5" id="KW-1185">Reference proteome</keyword>
<feature type="region of interest" description="Disordered" evidence="2">
    <location>
        <begin position="1"/>
        <end position="37"/>
    </location>
</feature>
<dbReference type="Pfam" id="PF00561">
    <property type="entry name" value="Abhydrolase_1"/>
    <property type="match status" value="1"/>
</dbReference>
<name>A0ABS3J9U1_9HYPH</name>
<dbReference type="InterPro" id="IPR029058">
    <property type="entry name" value="AB_hydrolase_fold"/>
</dbReference>
<evidence type="ECO:0000313" key="5">
    <source>
        <dbReference type="Proteomes" id="UP000664288"/>
    </source>
</evidence>
<accession>A0ABS3J9U1</accession>
<feature type="domain" description="AB hydrolase-1" evidence="3">
    <location>
        <begin position="66"/>
        <end position="309"/>
    </location>
</feature>
<dbReference type="Proteomes" id="UP000664288">
    <property type="component" value="Unassembled WGS sequence"/>
</dbReference>
<evidence type="ECO:0000313" key="4">
    <source>
        <dbReference type="EMBL" id="MBO0905905.1"/>
    </source>
</evidence>